<dbReference type="InterPro" id="IPR000719">
    <property type="entry name" value="Prot_kinase_dom"/>
</dbReference>
<dbReference type="PANTHER" id="PTHR24347">
    <property type="entry name" value="SERINE/THREONINE-PROTEIN KINASE"/>
    <property type="match status" value="1"/>
</dbReference>
<protein>
    <recommendedName>
        <fullName evidence="2">non-specific serine/threonine protein kinase</fullName>
        <ecNumber evidence="2">2.7.11.1</ecNumber>
    </recommendedName>
</protein>
<evidence type="ECO:0000256" key="6">
    <source>
        <dbReference type="ARBA" id="ARBA00022741"/>
    </source>
</evidence>
<dbReference type="InterPro" id="IPR027442">
    <property type="entry name" value="MAPKAPK_C"/>
</dbReference>
<feature type="region of interest" description="Disordered" evidence="13">
    <location>
        <begin position="35"/>
        <end position="66"/>
    </location>
</feature>
<reference evidence="15 16" key="1">
    <citation type="submission" date="2020-02" db="EMBL/GenBank/DDBJ databases">
        <title>Esox lucius (northern pike) genome, fEsoLuc1, primary haplotype.</title>
        <authorList>
            <person name="Myers G."/>
            <person name="Karagic N."/>
            <person name="Meyer A."/>
            <person name="Pippel M."/>
            <person name="Reichard M."/>
            <person name="Winkler S."/>
            <person name="Tracey A."/>
            <person name="Sims Y."/>
            <person name="Howe K."/>
            <person name="Rhie A."/>
            <person name="Formenti G."/>
            <person name="Durbin R."/>
            <person name="Fedrigo O."/>
            <person name="Jarvis E.D."/>
        </authorList>
    </citation>
    <scope>NUCLEOTIDE SEQUENCE [LARGE SCALE GENOMIC DNA]</scope>
</reference>
<gene>
    <name evidence="15" type="primary">MAPKAPK2</name>
</gene>
<reference evidence="15" key="2">
    <citation type="submission" date="2025-08" db="UniProtKB">
        <authorList>
            <consortium name="Ensembl"/>
        </authorList>
    </citation>
    <scope>IDENTIFICATION</scope>
</reference>
<dbReference type="SMART" id="SM00220">
    <property type="entry name" value="S_TKc"/>
    <property type="match status" value="1"/>
</dbReference>
<dbReference type="InterPro" id="IPR011009">
    <property type="entry name" value="Kinase-like_dom_sf"/>
</dbReference>
<name>A0AAY5KZV1_ESOLU</name>
<feature type="binding site" evidence="11">
    <location>
        <position position="113"/>
    </location>
    <ligand>
        <name>ATP</name>
        <dbReference type="ChEBI" id="CHEBI:30616"/>
    </ligand>
</feature>
<keyword evidence="4" id="KW-0597">Phosphoprotein</keyword>
<organism evidence="15 16">
    <name type="scientific">Esox lucius</name>
    <name type="common">Northern pike</name>
    <dbReference type="NCBI Taxonomy" id="8010"/>
    <lineage>
        <taxon>Eukaryota</taxon>
        <taxon>Metazoa</taxon>
        <taxon>Chordata</taxon>
        <taxon>Craniata</taxon>
        <taxon>Vertebrata</taxon>
        <taxon>Euteleostomi</taxon>
        <taxon>Actinopterygii</taxon>
        <taxon>Neopterygii</taxon>
        <taxon>Teleostei</taxon>
        <taxon>Protacanthopterygii</taxon>
        <taxon>Esociformes</taxon>
        <taxon>Esocidae</taxon>
        <taxon>Esox</taxon>
    </lineage>
</organism>
<evidence type="ECO:0000256" key="9">
    <source>
        <dbReference type="ARBA" id="ARBA00047899"/>
    </source>
</evidence>
<evidence type="ECO:0000256" key="13">
    <source>
        <dbReference type="SAM" id="MobiDB-lite"/>
    </source>
</evidence>
<evidence type="ECO:0000256" key="8">
    <source>
        <dbReference type="ARBA" id="ARBA00022840"/>
    </source>
</evidence>
<evidence type="ECO:0000256" key="10">
    <source>
        <dbReference type="ARBA" id="ARBA00048679"/>
    </source>
</evidence>
<evidence type="ECO:0000256" key="2">
    <source>
        <dbReference type="ARBA" id="ARBA00012513"/>
    </source>
</evidence>
<comment type="similarity">
    <text evidence="1">Belongs to the protein kinase superfamily. CAMK Ser/Thr protein kinase family.</text>
</comment>
<dbReference type="InterPro" id="IPR008271">
    <property type="entry name" value="Ser/Thr_kinase_AS"/>
</dbReference>
<dbReference type="InterPro" id="IPR017441">
    <property type="entry name" value="Protein_kinase_ATP_BS"/>
</dbReference>
<proteinExistence type="inferred from homology"/>
<dbReference type="PROSITE" id="PS00108">
    <property type="entry name" value="PROTEIN_KINASE_ST"/>
    <property type="match status" value="1"/>
</dbReference>
<evidence type="ECO:0000259" key="14">
    <source>
        <dbReference type="PROSITE" id="PS50011"/>
    </source>
</evidence>
<accession>A0AAY5KZV1</accession>
<evidence type="ECO:0000313" key="15">
    <source>
        <dbReference type="Ensembl" id="ENSELUP00000093840.1"/>
    </source>
</evidence>
<dbReference type="Gene3D" id="4.10.1170.10">
    <property type="entry name" value="MAP kinase activated protein kinase 2"/>
    <property type="match status" value="1"/>
</dbReference>
<dbReference type="Pfam" id="PF00069">
    <property type="entry name" value="Pkinase"/>
    <property type="match status" value="1"/>
</dbReference>
<dbReference type="PROSITE" id="PS00107">
    <property type="entry name" value="PROTEIN_KINASE_ATP"/>
    <property type="match status" value="1"/>
</dbReference>
<feature type="region of interest" description="Disordered" evidence="13">
    <location>
        <begin position="401"/>
        <end position="426"/>
    </location>
</feature>
<dbReference type="AlphaFoldDB" id="A0AAY5KZV1"/>
<evidence type="ECO:0000256" key="5">
    <source>
        <dbReference type="ARBA" id="ARBA00022679"/>
    </source>
</evidence>
<evidence type="ECO:0000313" key="16">
    <source>
        <dbReference type="Proteomes" id="UP000265140"/>
    </source>
</evidence>
<evidence type="ECO:0000256" key="11">
    <source>
        <dbReference type="PROSITE-ProRule" id="PRU10141"/>
    </source>
</evidence>
<keyword evidence="3 12" id="KW-0723">Serine/threonine-protein kinase</keyword>
<evidence type="ECO:0000256" key="12">
    <source>
        <dbReference type="RuleBase" id="RU000304"/>
    </source>
</evidence>
<evidence type="ECO:0000256" key="4">
    <source>
        <dbReference type="ARBA" id="ARBA00022553"/>
    </source>
</evidence>
<keyword evidence="8 11" id="KW-0067">ATP-binding</keyword>
<evidence type="ECO:0000256" key="1">
    <source>
        <dbReference type="ARBA" id="ARBA00006692"/>
    </source>
</evidence>
<dbReference type="GO" id="GO:0005524">
    <property type="term" value="F:ATP binding"/>
    <property type="evidence" value="ECO:0007669"/>
    <property type="project" value="UniProtKB-UniRule"/>
</dbReference>
<dbReference type="Ensembl" id="ENSELUT00000091828.1">
    <property type="protein sequence ID" value="ENSELUP00000093840.1"/>
    <property type="gene ID" value="ENSELUG00000014380.3"/>
</dbReference>
<evidence type="ECO:0000256" key="3">
    <source>
        <dbReference type="ARBA" id="ARBA00022527"/>
    </source>
</evidence>
<dbReference type="Gene3D" id="1.10.510.10">
    <property type="entry name" value="Transferase(Phosphotransferase) domain 1"/>
    <property type="match status" value="1"/>
</dbReference>
<keyword evidence="7" id="KW-0418">Kinase</keyword>
<sequence>MEPHLQWQSKLNMDLADSPGGKWLGQLIGPSMLSNVGTQPHFPAAQGPPNPAGQTNQPPPGHHLHFHVRPSVTIKKNAITDDYKVTSQVLGLGINGKVLEIFHKKSGEKYALKMLQDCAKARREVELHGRASLCDHIVRIVDVYENLYQSRKCLLIVMECMDGGELFSRIQDRGDQAFTEREASDIMKSIGEAIQFLHAINIAHRDVKPENLLYVSKRPNALLKLTDFGFAKETTTNNSLATPCYTPYYVAPEVLGPEKYDKSCDMWSLGVIMYILLCGYPPFYSNHGLAISPGMKKRIRMGQYEFPNPEWSDVSEEAKHLIRTLLKTEPTQRMTIAEFMNHPWINQSMEVPQTPLHTSRVLKEEQDVWEDVKEEMTSALATMRVDYEQIKIKTIEESSNPLLMKRRKKTQPSANHTAQGTETPAL</sequence>
<feature type="compositionally biased region" description="Pro residues" evidence="13">
    <location>
        <begin position="46"/>
        <end position="61"/>
    </location>
</feature>
<feature type="compositionally biased region" description="Polar residues" evidence="13">
    <location>
        <begin position="411"/>
        <end position="426"/>
    </location>
</feature>
<dbReference type="EC" id="2.7.11.1" evidence="2"/>
<reference evidence="15" key="3">
    <citation type="submission" date="2025-09" db="UniProtKB">
        <authorList>
            <consortium name="Ensembl"/>
        </authorList>
    </citation>
    <scope>IDENTIFICATION</scope>
</reference>
<feature type="domain" description="Protein kinase" evidence="14">
    <location>
        <begin position="84"/>
        <end position="345"/>
    </location>
</feature>
<dbReference type="SUPFAM" id="SSF56112">
    <property type="entry name" value="Protein kinase-like (PK-like)"/>
    <property type="match status" value="1"/>
</dbReference>
<keyword evidence="6 11" id="KW-0547">Nucleotide-binding</keyword>
<dbReference type="GeneTree" id="ENSGT00940000157261"/>
<comment type="catalytic activity">
    <reaction evidence="9">
        <text>L-threonyl-[protein] + ATP = O-phospho-L-threonyl-[protein] + ADP + H(+)</text>
        <dbReference type="Rhea" id="RHEA:46608"/>
        <dbReference type="Rhea" id="RHEA-COMP:11060"/>
        <dbReference type="Rhea" id="RHEA-COMP:11605"/>
        <dbReference type="ChEBI" id="CHEBI:15378"/>
        <dbReference type="ChEBI" id="CHEBI:30013"/>
        <dbReference type="ChEBI" id="CHEBI:30616"/>
        <dbReference type="ChEBI" id="CHEBI:61977"/>
        <dbReference type="ChEBI" id="CHEBI:456216"/>
        <dbReference type="EC" id="2.7.11.1"/>
    </reaction>
</comment>
<keyword evidence="16" id="KW-1185">Reference proteome</keyword>
<dbReference type="Gene3D" id="3.30.200.20">
    <property type="entry name" value="Phosphorylase Kinase, domain 1"/>
    <property type="match status" value="1"/>
</dbReference>
<evidence type="ECO:0000256" key="7">
    <source>
        <dbReference type="ARBA" id="ARBA00022777"/>
    </source>
</evidence>
<comment type="catalytic activity">
    <reaction evidence="10">
        <text>L-seryl-[protein] + ATP = O-phospho-L-seryl-[protein] + ADP + H(+)</text>
        <dbReference type="Rhea" id="RHEA:17989"/>
        <dbReference type="Rhea" id="RHEA-COMP:9863"/>
        <dbReference type="Rhea" id="RHEA-COMP:11604"/>
        <dbReference type="ChEBI" id="CHEBI:15378"/>
        <dbReference type="ChEBI" id="CHEBI:29999"/>
        <dbReference type="ChEBI" id="CHEBI:30616"/>
        <dbReference type="ChEBI" id="CHEBI:83421"/>
        <dbReference type="ChEBI" id="CHEBI:456216"/>
        <dbReference type="EC" id="2.7.11.1"/>
    </reaction>
</comment>
<dbReference type="GO" id="GO:0004674">
    <property type="term" value="F:protein serine/threonine kinase activity"/>
    <property type="evidence" value="ECO:0007669"/>
    <property type="project" value="UniProtKB-KW"/>
</dbReference>
<dbReference type="PROSITE" id="PS50011">
    <property type="entry name" value="PROTEIN_KINASE_DOM"/>
    <property type="match status" value="1"/>
</dbReference>
<dbReference type="Proteomes" id="UP000265140">
    <property type="component" value="Chromosome 2"/>
</dbReference>
<dbReference type="CDD" id="cd14170">
    <property type="entry name" value="STKc_MAPKAPK2"/>
    <property type="match status" value="1"/>
</dbReference>
<keyword evidence="5" id="KW-0808">Transferase</keyword>